<gene>
    <name evidence="3" type="ORF">CYMTET_36689</name>
</gene>
<reference evidence="3 4" key="1">
    <citation type="journal article" date="2015" name="Genome Biol. Evol.">
        <title>Comparative Genomics of a Bacterivorous Green Alga Reveals Evolutionary Causalities and Consequences of Phago-Mixotrophic Mode of Nutrition.</title>
        <authorList>
            <person name="Burns J.A."/>
            <person name="Paasch A."/>
            <person name="Narechania A."/>
            <person name="Kim E."/>
        </authorList>
    </citation>
    <scope>NUCLEOTIDE SEQUENCE [LARGE SCALE GENOMIC DNA]</scope>
    <source>
        <strain evidence="3 4">PLY_AMNH</strain>
    </source>
</reference>
<protein>
    <recommendedName>
        <fullName evidence="5">Sel1 repeat family protein</fullName>
    </recommendedName>
</protein>
<evidence type="ECO:0000313" key="4">
    <source>
        <dbReference type="Proteomes" id="UP001190700"/>
    </source>
</evidence>
<accession>A0AAE0CFI1</accession>
<evidence type="ECO:0000256" key="2">
    <source>
        <dbReference type="SAM" id="MobiDB-lite"/>
    </source>
</evidence>
<proteinExistence type="inferred from homology"/>
<evidence type="ECO:0000313" key="3">
    <source>
        <dbReference type="EMBL" id="KAK3254083.1"/>
    </source>
</evidence>
<organism evidence="3 4">
    <name type="scientific">Cymbomonas tetramitiformis</name>
    <dbReference type="NCBI Taxonomy" id="36881"/>
    <lineage>
        <taxon>Eukaryota</taxon>
        <taxon>Viridiplantae</taxon>
        <taxon>Chlorophyta</taxon>
        <taxon>Pyramimonadophyceae</taxon>
        <taxon>Pyramimonadales</taxon>
        <taxon>Pyramimonadaceae</taxon>
        <taxon>Cymbomonas</taxon>
    </lineage>
</organism>
<dbReference type="InterPro" id="IPR011990">
    <property type="entry name" value="TPR-like_helical_dom_sf"/>
</dbReference>
<dbReference type="Gene3D" id="1.25.40.10">
    <property type="entry name" value="Tetratricopeptide repeat domain"/>
    <property type="match status" value="1"/>
</dbReference>
<feature type="compositionally biased region" description="Basic and acidic residues" evidence="2">
    <location>
        <begin position="1"/>
        <end position="18"/>
    </location>
</feature>
<dbReference type="SUPFAM" id="SSF81901">
    <property type="entry name" value="HCP-like"/>
    <property type="match status" value="1"/>
</dbReference>
<dbReference type="AlphaFoldDB" id="A0AAE0CFI1"/>
<dbReference type="InterPro" id="IPR006597">
    <property type="entry name" value="Sel1-like"/>
</dbReference>
<dbReference type="PANTHER" id="PTHR11102:SF160">
    <property type="entry name" value="ERAD-ASSOCIATED E3 UBIQUITIN-PROTEIN LIGASE COMPONENT HRD3"/>
    <property type="match status" value="1"/>
</dbReference>
<dbReference type="PANTHER" id="PTHR11102">
    <property type="entry name" value="SEL-1-LIKE PROTEIN"/>
    <property type="match status" value="1"/>
</dbReference>
<comment type="caution">
    <text evidence="3">The sequence shown here is derived from an EMBL/GenBank/DDBJ whole genome shotgun (WGS) entry which is preliminary data.</text>
</comment>
<name>A0AAE0CFI1_9CHLO</name>
<dbReference type="Proteomes" id="UP001190700">
    <property type="component" value="Unassembled WGS sequence"/>
</dbReference>
<keyword evidence="4" id="KW-1185">Reference proteome</keyword>
<dbReference type="Pfam" id="PF08238">
    <property type="entry name" value="Sel1"/>
    <property type="match status" value="2"/>
</dbReference>
<comment type="similarity">
    <text evidence="1">Belongs to the sel-1 family.</text>
</comment>
<evidence type="ECO:0008006" key="5">
    <source>
        <dbReference type="Google" id="ProtNLM"/>
    </source>
</evidence>
<dbReference type="SMART" id="SM00671">
    <property type="entry name" value="SEL1"/>
    <property type="match status" value="2"/>
</dbReference>
<dbReference type="InterPro" id="IPR050767">
    <property type="entry name" value="Sel1_AlgK"/>
</dbReference>
<dbReference type="EMBL" id="LGRX02024188">
    <property type="protein sequence ID" value="KAK3254083.1"/>
    <property type="molecule type" value="Genomic_DNA"/>
</dbReference>
<feature type="non-terminal residue" evidence="3">
    <location>
        <position position="138"/>
    </location>
</feature>
<sequence length="138" mass="14873">MHETQEHRPQRRKEEHAITEAGTAVWPRYSAVHSVLTDSAMPEEDMEDRVKGAQMSLTELKLKANAGDMNAQCDLGAAYGTGDGVELDTKESVRWLQKSADQGNPIALANLGVCYAVGSGVQVDEAKAAELYRAAAGK</sequence>
<feature type="region of interest" description="Disordered" evidence="2">
    <location>
        <begin position="1"/>
        <end position="20"/>
    </location>
</feature>
<evidence type="ECO:0000256" key="1">
    <source>
        <dbReference type="ARBA" id="ARBA00038101"/>
    </source>
</evidence>